<dbReference type="InterPro" id="IPR012337">
    <property type="entry name" value="RNaseH-like_sf"/>
</dbReference>
<evidence type="ECO:0000313" key="3">
    <source>
        <dbReference type="Proteomes" id="UP000730481"/>
    </source>
</evidence>
<dbReference type="SUPFAM" id="SSF53098">
    <property type="entry name" value="Ribonuclease H-like"/>
    <property type="match status" value="1"/>
</dbReference>
<accession>A0A9P5AA20</accession>
<dbReference type="PANTHER" id="PTHR23272:SF161">
    <property type="entry name" value="ZINC FINGER BED DOMAIN-CONTAINING PROTEIN RICESLEEPER 1-LIKE"/>
    <property type="match status" value="1"/>
</dbReference>
<reference evidence="2" key="2">
    <citation type="submission" date="2020-02" db="EMBL/GenBank/DDBJ databases">
        <title>Identification and distribution of gene clusters putatively required for synthesis of sphingolipid metabolism inhibitors in phylogenetically diverse species of the filamentous fungus Fusarium.</title>
        <authorList>
            <person name="Kim H.-S."/>
            <person name="Busman M."/>
            <person name="Brown D.W."/>
            <person name="Divon H."/>
            <person name="Uhlig S."/>
            <person name="Proctor R.H."/>
        </authorList>
    </citation>
    <scope>NUCLEOTIDE SEQUENCE</scope>
    <source>
        <strain evidence="2">NRRL 25174</strain>
    </source>
</reference>
<dbReference type="Pfam" id="PF05699">
    <property type="entry name" value="Dimer_Tnp_hAT"/>
    <property type="match status" value="1"/>
</dbReference>
<evidence type="ECO:0000259" key="1">
    <source>
        <dbReference type="Pfam" id="PF05699"/>
    </source>
</evidence>
<dbReference type="PANTHER" id="PTHR23272">
    <property type="entry name" value="BED FINGER-RELATED"/>
    <property type="match status" value="1"/>
</dbReference>
<dbReference type="OrthoDB" id="5056142at2759"/>
<feature type="domain" description="HAT C-terminal dimerisation" evidence="1">
    <location>
        <begin position="159"/>
        <end position="223"/>
    </location>
</feature>
<keyword evidence="3" id="KW-1185">Reference proteome</keyword>
<sequence>MESTTGSVPSSPLYQAEITGQFEDNDPDPESLELFDDGLHFIQHSIKYAMSKLDKYRNLMERSVVYWAAMILHPGYGIGFLQLRLQAQVGSILGDFRDYFDRHYAQGNQAPVSRLPSSISWIKVIVAHCKFPQEGQERSSGRGQPIPTDGSRGRLQRRALLQWWLGHKTKFPRLFNMAMDLLYISAMSSENESVLSAAKLIMSSQRNALHWVTVEALQCLRNWARTGAISWAKPRTHQDTLL</sequence>
<dbReference type="AlphaFoldDB" id="A0A9P5AA20"/>
<proteinExistence type="predicted"/>
<dbReference type="GO" id="GO:0046983">
    <property type="term" value="F:protein dimerization activity"/>
    <property type="evidence" value="ECO:0007669"/>
    <property type="project" value="InterPro"/>
</dbReference>
<dbReference type="Proteomes" id="UP000730481">
    <property type="component" value="Unassembled WGS sequence"/>
</dbReference>
<organism evidence="2 3">
    <name type="scientific">Fusarium beomiforme</name>
    <dbReference type="NCBI Taxonomy" id="44412"/>
    <lineage>
        <taxon>Eukaryota</taxon>
        <taxon>Fungi</taxon>
        <taxon>Dikarya</taxon>
        <taxon>Ascomycota</taxon>
        <taxon>Pezizomycotina</taxon>
        <taxon>Sordariomycetes</taxon>
        <taxon>Hypocreomycetidae</taxon>
        <taxon>Hypocreales</taxon>
        <taxon>Nectriaceae</taxon>
        <taxon>Fusarium</taxon>
        <taxon>Fusarium burgessii species complex</taxon>
    </lineage>
</organism>
<dbReference type="InterPro" id="IPR008906">
    <property type="entry name" value="HATC_C_dom"/>
</dbReference>
<evidence type="ECO:0000313" key="2">
    <source>
        <dbReference type="EMBL" id="KAF4334922.1"/>
    </source>
</evidence>
<gene>
    <name evidence="2" type="ORF">FBEOM_11234</name>
</gene>
<dbReference type="EMBL" id="PVQB02000615">
    <property type="protein sequence ID" value="KAF4334922.1"/>
    <property type="molecule type" value="Genomic_DNA"/>
</dbReference>
<protein>
    <submittedName>
        <fullName evidence="2">Hat family dimerization</fullName>
    </submittedName>
</protein>
<comment type="caution">
    <text evidence="2">The sequence shown here is derived from an EMBL/GenBank/DDBJ whole genome shotgun (WGS) entry which is preliminary data.</text>
</comment>
<reference evidence="2" key="1">
    <citation type="journal article" date="2017" name="Mycologia">
        <title>Fusarium algeriense, sp. nov., a novel toxigenic crown rot pathogen of durum wheat from Algeria is nested in the Fusarium burgessii species complex.</title>
        <authorList>
            <person name="Laraba I."/>
            <person name="Keddad A."/>
            <person name="Boureghda H."/>
            <person name="Abdallah N."/>
            <person name="Vaughan M.M."/>
            <person name="Proctor R.H."/>
            <person name="Busman M."/>
            <person name="O'Donnell K."/>
        </authorList>
    </citation>
    <scope>NUCLEOTIDE SEQUENCE</scope>
    <source>
        <strain evidence="2">NRRL 25174</strain>
    </source>
</reference>
<name>A0A9P5AA20_9HYPO</name>